<dbReference type="EMBL" id="JANBUN010002130">
    <property type="protein sequence ID" value="KAJ2795550.1"/>
    <property type="molecule type" value="Genomic_DNA"/>
</dbReference>
<evidence type="ECO:0000313" key="1">
    <source>
        <dbReference type="EMBL" id="KAJ2795550.1"/>
    </source>
</evidence>
<protein>
    <submittedName>
        <fullName evidence="1">Uncharacterized protein</fullName>
    </submittedName>
</protein>
<sequence length="68" mass="7894">MDTHSTAVLEHNVRTETLGALRAHRMQLMDRVVLLERQQAAHLETISHLVRELHEAYSGPISLHYWHS</sequence>
<keyword evidence="2" id="KW-1185">Reference proteome</keyword>
<accession>A0ACC1KV66</accession>
<comment type="caution">
    <text evidence="1">The sequence shown here is derived from an EMBL/GenBank/DDBJ whole genome shotgun (WGS) entry which is preliminary data.</text>
</comment>
<organism evidence="1 2">
    <name type="scientific">Coemansia helicoidea</name>
    <dbReference type="NCBI Taxonomy" id="1286919"/>
    <lineage>
        <taxon>Eukaryota</taxon>
        <taxon>Fungi</taxon>
        <taxon>Fungi incertae sedis</taxon>
        <taxon>Zoopagomycota</taxon>
        <taxon>Kickxellomycotina</taxon>
        <taxon>Kickxellomycetes</taxon>
        <taxon>Kickxellales</taxon>
        <taxon>Kickxellaceae</taxon>
        <taxon>Coemansia</taxon>
    </lineage>
</organism>
<proteinExistence type="predicted"/>
<gene>
    <name evidence="1" type="ORF">H4R21_005062</name>
</gene>
<evidence type="ECO:0000313" key="2">
    <source>
        <dbReference type="Proteomes" id="UP001140087"/>
    </source>
</evidence>
<reference evidence="1" key="1">
    <citation type="submission" date="2022-07" db="EMBL/GenBank/DDBJ databases">
        <title>Phylogenomic reconstructions and comparative analyses of Kickxellomycotina fungi.</title>
        <authorList>
            <person name="Reynolds N.K."/>
            <person name="Stajich J.E."/>
            <person name="Barry K."/>
            <person name="Grigoriev I.V."/>
            <person name="Crous P."/>
            <person name="Smith M.E."/>
        </authorList>
    </citation>
    <scope>NUCLEOTIDE SEQUENCE</scope>
    <source>
        <strain evidence="1">BCRC 34780</strain>
    </source>
</reference>
<name>A0ACC1KV66_9FUNG</name>
<dbReference type="Proteomes" id="UP001140087">
    <property type="component" value="Unassembled WGS sequence"/>
</dbReference>